<dbReference type="GO" id="GO:1904680">
    <property type="term" value="F:peptide transmembrane transporter activity"/>
    <property type="evidence" value="ECO:0007669"/>
    <property type="project" value="TreeGrafter"/>
</dbReference>
<evidence type="ECO:0000313" key="6">
    <source>
        <dbReference type="EMBL" id="KOF14361.1"/>
    </source>
</evidence>
<dbReference type="InterPro" id="IPR000914">
    <property type="entry name" value="SBP_5_dom"/>
</dbReference>
<dbReference type="Gene3D" id="3.10.105.10">
    <property type="entry name" value="Dipeptide-binding Protein, Domain 3"/>
    <property type="match status" value="1"/>
</dbReference>
<comment type="caution">
    <text evidence="6">The sequence shown here is derived from an EMBL/GenBank/DDBJ whole genome shotgun (WGS) entry which is preliminary data.</text>
</comment>
<dbReference type="GO" id="GO:0015833">
    <property type="term" value="P:peptide transport"/>
    <property type="evidence" value="ECO:0007669"/>
    <property type="project" value="TreeGrafter"/>
</dbReference>
<dbReference type="PANTHER" id="PTHR30290">
    <property type="entry name" value="PERIPLASMIC BINDING COMPONENT OF ABC TRANSPORTER"/>
    <property type="match status" value="1"/>
</dbReference>
<dbReference type="GO" id="GO:0043190">
    <property type="term" value="C:ATP-binding cassette (ABC) transporter complex"/>
    <property type="evidence" value="ECO:0007669"/>
    <property type="project" value="InterPro"/>
</dbReference>
<dbReference type="PANTHER" id="PTHR30290:SF10">
    <property type="entry name" value="PERIPLASMIC OLIGOPEPTIDE-BINDING PROTEIN-RELATED"/>
    <property type="match status" value="1"/>
</dbReference>
<dbReference type="PIRSF" id="PIRSF002741">
    <property type="entry name" value="MppA"/>
    <property type="match status" value="1"/>
</dbReference>
<dbReference type="GO" id="GO:0030288">
    <property type="term" value="C:outer membrane-bounded periplasmic space"/>
    <property type="evidence" value="ECO:0007669"/>
    <property type="project" value="UniProtKB-ARBA"/>
</dbReference>
<dbReference type="EMBL" id="LGAP01000027">
    <property type="protein sequence ID" value="KOF14361.1"/>
    <property type="molecule type" value="Genomic_DNA"/>
</dbReference>
<keyword evidence="4" id="KW-0732">Signal</keyword>
<keyword evidence="3" id="KW-0813">Transport</keyword>
<dbReference type="Gene3D" id="3.40.190.10">
    <property type="entry name" value="Periplasmic binding protein-like II"/>
    <property type="match status" value="1"/>
</dbReference>
<evidence type="ECO:0000259" key="5">
    <source>
        <dbReference type="Pfam" id="PF00496"/>
    </source>
</evidence>
<dbReference type="Proteomes" id="UP000037425">
    <property type="component" value="Unassembled WGS sequence"/>
</dbReference>
<dbReference type="SUPFAM" id="SSF53850">
    <property type="entry name" value="Periplasmic binding protein-like II"/>
    <property type="match status" value="1"/>
</dbReference>
<dbReference type="InterPro" id="IPR039424">
    <property type="entry name" value="SBP_5"/>
</dbReference>
<evidence type="ECO:0000256" key="1">
    <source>
        <dbReference type="ARBA" id="ARBA00004418"/>
    </source>
</evidence>
<dbReference type="InterPro" id="IPR030678">
    <property type="entry name" value="Peptide/Ni-bd"/>
</dbReference>
<dbReference type="InterPro" id="IPR006311">
    <property type="entry name" value="TAT_signal"/>
</dbReference>
<dbReference type="AlphaFoldDB" id="A0A0L8BI24"/>
<name>A0A0L8BI24_ENSAD</name>
<feature type="domain" description="Solute-binding protein family 5" evidence="5">
    <location>
        <begin position="79"/>
        <end position="414"/>
    </location>
</feature>
<organism evidence="6 7">
    <name type="scientific">Ensifer adhaerens</name>
    <name type="common">Sinorhizobium morelense</name>
    <dbReference type="NCBI Taxonomy" id="106592"/>
    <lineage>
        <taxon>Bacteria</taxon>
        <taxon>Pseudomonadati</taxon>
        <taxon>Pseudomonadota</taxon>
        <taxon>Alphaproteobacteria</taxon>
        <taxon>Hyphomicrobiales</taxon>
        <taxon>Rhizobiaceae</taxon>
        <taxon>Sinorhizobium/Ensifer group</taxon>
        <taxon>Ensifer</taxon>
    </lineage>
</organism>
<proteinExistence type="inferred from homology"/>
<sequence length="515" mass="56771">MLDLTRRTFIQGAAATVLASSIYRPANAAPKRGGHLRIGLAGGSSQDNVDPASVVYDTAYLTMATARNTLVNVEPNGDLSPGLAVKWEPSADVTQWTFEIRQGVAFHSGKKLEAEDIIASLNLHRGEDSTSPAKSLMEPVTEIAADGGNKIVVKLSGPNVDFPAVLTDLRLVIVPAKDGKADRQTLDGTGAYVIESFEPGQRIRFKRNPNYWDAENASFFDTAEVIVITDAAARMNALRSGQVDVINLADLKTLNMLKRVPGIKVEDVPSGRFYIFGMMSDADPYKDKNVRQALKYAINRQEMVDKILLGHGTVGNDQPLDRAHKYFDKSLVQREYDPDKVRFHLKQAGLSELRVSLSVAEAAFPGAVAAGSLYAASAEQAGVTIDVTREPDDGYFENVWMKKPFTADYWTKLASADAQFTQGFFPGSPFNETHFDNARFNDLLVEARATLDESKRSEMYNEMQRLVHEESGAVIPMFANYVWATKANVAHSAELSTKGDLDGFRCIERWWFENA</sequence>
<dbReference type="CDD" id="cd08503">
    <property type="entry name" value="PBP2_NikA_DppA_OppA_like_17"/>
    <property type="match status" value="1"/>
</dbReference>
<dbReference type="Pfam" id="PF00496">
    <property type="entry name" value="SBP_bac_5"/>
    <property type="match status" value="1"/>
</dbReference>
<accession>A0A0L8BI24</accession>
<comment type="similarity">
    <text evidence="2">Belongs to the bacterial solute-binding protein 5 family.</text>
</comment>
<dbReference type="PATRIC" id="fig|106592.7.peg.4264"/>
<dbReference type="OrthoDB" id="9803988at2"/>
<evidence type="ECO:0000256" key="2">
    <source>
        <dbReference type="ARBA" id="ARBA00005695"/>
    </source>
</evidence>
<evidence type="ECO:0000256" key="3">
    <source>
        <dbReference type="ARBA" id="ARBA00022448"/>
    </source>
</evidence>
<protein>
    <recommendedName>
        <fullName evidence="5">Solute-binding protein family 5 domain-containing protein</fullName>
    </recommendedName>
</protein>
<evidence type="ECO:0000313" key="7">
    <source>
        <dbReference type="Proteomes" id="UP000037425"/>
    </source>
</evidence>
<dbReference type="PROSITE" id="PS51318">
    <property type="entry name" value="TAT"/>
    <property type="match status" value="1"/>
</dbReference>
<comment type="subcellular location">
    <subcellularLocation>
        <location evidence="1">Periplasm</location>
    </subcellularLocation>
</comment>
<reference evidence="7" key="1">
    <citation type="submission" date="2015-07" db="EMBL/GenBank/DDBJ databases">
        <title>Whole genome sequence of an Ensifer adhaerens strain isolated from a cave pool in the Wind Cave National Park.</title>
        <authorList>
            <person name="Eng W.W.H."/>
            <person name="Gan H.M."/>
            <person name="Barton H.A."/>
            <person name="Savka M.A."/>
        </authorList>
    </citation>
    <scope>NUCLEOTIDE SEQUENCE [LARGE SCALE GENOMIC DNA]</scope>
    <source>
        <strain evidence="7">SD006</strain>
    </source>
</reference>
<gene>
    <name evidence="6" type="ORF">AC244_27370</name>
</gene>
<evidence type="ECO:0000256" key="4">
    <source>
        <dbReference type="ARBA" id="ARBA00022729"/>
    </source>
</evidence>